<dbReference type="PROSITE" id="PS50158">
    <property type="entry name" value="ZF_CCHC"/>
    <property type="match status" value="1"/>
</dbReference>
<organism evidence="4 5">
    <name type="scientific">Rhizoclosmatium globosum</name>
    <dbReference type="NCBI Taxonomy" id="329046"/>
    <lineage>
        <taxon>Eukaryota</taxon>
        <taxon>Fungi</taxon>
        <taxon>Fungi incertae sedis</taxon>
        <taxon>Chytridiomycota</taxon>
        <taxon>Chytridiomycota incertae sedis</taxon>
        <taxon>Chytridiomycetes</taxon>
        <taxon>Chytridiales</taxon>
        <taxon>Chytriomycetaceae</taxon>
        <taxon>Rhizoclosmatium</taxon>
    </lineage>
</organism>
<dbReference type="GO" id="GO:0003676">
    <property type="term" value="F:nucleic acid binding"/>
    <property type="evidence" value="ECO:0007669"/>
    <property type="project" value="InterPro"/>
</dbReference>
<feature type="compositionally biased region" description="Polar residues" evidence="2">
    <location>
        <begin position="722"/>
        <end position="747"/>
    </location>
</feature>
<protein>
    <recommendedName>
        <fullName evidence="3">CCHC-type domain-containing protein</fullName>
    </recommendedName>
</protein>
<feature type="region of interest" description="Disordered" evidence="2">
    <location>
        <begin position="1"/>
        <end position="20"/>
    </location>
</feature>
<gene>
    <name evidence="4" type="ORF">BCR33DRAFT_729306</name>
</gene>
<feature type="region of interest" description="Disordered" evidence="2">
    <location>
        <begin position="253"/>
        <end position="343"/>
    </location>
</feature>
<keyword evidence="5" id="KW-1185">Reference proteome</keyword>
<evidence type="ECO:0000256" key="2">
    <source>
        <dbReference type="SAM" id="MobiDB-lite"/>
    </source>
</evidence>
<dbReference type="OrthoDB" id="2174161at2759"/>
<evidence type="ECO:0000256" key="1">
    <source>
        <dbReference type="PROSITE-ProRule" id="PRU00047"/>
    </source>
</evidence>
<dbReference type="SUPFAM" id="SSF57756">
    <property type="entry name" value="Retrovirus zinc finger-like domains"/>
    <property type="match status" value="1"/>
</dbReference>
<dbReference type="Proteomes" id="UP000193642">
    <property type="component" value="Unassembled WGS sequence"/>
</dbReference>
<keyword evidence="1" id="KW-0863">Zinc-finger</keyword>
<feature type="compositionally biased region" description="Polar residues" evidence="2">
    <location>
        <begin position="596"/>
        <end position="612"/>
    </location>
</feature>
<feature type="compositionally biased region" description="Low complexity" evidence="2">
    <location>
        <begin position="299"/>
        <end position="320"/>
    </location>
</feature>
<evidence type="ECO:0000313" key="4">
    <source>
        <dbReference type="EMBL" id="ORY21564.1"/>
    </source>
</evidence>
<dbReference type="GO" id="GO:0008270">
    <property type="term" value="F:zinc ion binding"/>
    <property type="evidence" value="ECO:0007669"/>
    <property type="project" value="UniProtKB-KW"/>
</dbReference>
<comment type="caution">
    <text evidence="4">The sequence shown here is derived from an EMBL/GenBank/DDBJ whole genome shotgun (WGS) entry which is preliminary data.</text>
</comment>
<dbReference type="Pfam" id="PF00098">
    <property type="entry name" value="zf-CCHC"/>
    <property type="match status" value="1"/>
</dbReference>
<name>A0A1Y2AGH9_9FUNG</name>
<feature type="domain" description="CCHC-type" evidence="3">
    <location>
        <begin position="688"/>
        <end position="704"/>
    </location>
</feature>
<reference evidence="4 5" key="1">
    <citation type="submission" date="2016-07" db="EMBL/GenBank/DDBJ databases">
        <title>Pervasive Adenine N6-methylation of Active Genes in Fungi.</title>
        <authorList>
            <consortium name="DOE Joint Genome Institute"/>
            <person name="Mondo S.J."/>
            <person name="Dannebaum R.O."/>
            <person name="Kuo R.C."/>
            <person name="Labutti K."/>
            <person name="Haridas S."/>
            <person name="Kuo A."/>
            <person name="Salamov A."/>
            <person name="Ahrendt S.R."/>
            <person name="Lipzen A."/>
            <person name="Sullivan W."/>
            <person name="Andreopoulos W.B."/>
            <person name="Clum A."/>
            <person name="Lindquist E."/>
            <person name="Daum C."/>
            <person name="Ramamoorthy G.K."/>
            <person name="Gryganskyi A."/>
            <person name="Culley D."/>
            <person name="Magnuson J.K."/>
            <person name="James T.Y."/>
            <person name="O'Malley M.A."/>
            <person name="Stajich J.E."/>
            <person name="Spatafora J.W."/>
            <person name="Visel A."/>
            <person name="Grigoriev I.V."/>
        </authorList>
    </citation>
    <scope>NUCLEOTIDE SEQUENCE [LARGE SCALE GENOMIC DNA]</scope>
    <source>
        <strain evidence="4 5">JEL800</strain>
    </source>
</reference>
<accession>A0A1Y2AGH9</accession>
<dbReference type="Gene3D" id="4.10.60.10">
    <property type="entry name" value="Zinc finger, CCHC-type"/>
    <property type="match status" value="1"/>
</dbReference>
<proteinExistence type="predicted"/>
<dbReference type="SMART" id="SM00343">
    <property type="entry name" value="ZnF_C2HC"/>
    <property type="match status" value="1"/>
</dbReference>
<evidence type="ECO:0000259" key="3">
    <source>
        <dbReference type="PROSITE" id="PS50158"/>
    </source>
</evidence>
<feature type="region of interest" description="Disordered" evidence="2">
    <location>
        <begin position="588"/>
        <end position="612"/>
    </location>
</feature>
<evidence type="ECO:0000313" key="5">
    <source>
        <dbReference type="Proteomes" id="UP000193642"/>
    </source>
</evidence>
<keyword evidence="1" id="KW-0862">Zinc</keyword>
<dbReference type="InterPro" id="IPR036875">
    <property type="entry name" value="Znf_CCHC_sf"/>
</dbReference>
<dbReference type="InterPro" id="IPR001878">
    <property type="entry name" value="Znf_CCHC"/>
</dbReference>
<keyword evidence="1" id="KW-0479">Metal-binding</keyword>
<dbReference type="EMBL" id="MCGO01000200">
    <property type="protein sequence ID" value="ORY21564.1"/>
    <property type="molecule type" value="Genomic_DNA"/>
</dbReference>
<feature type="compositionally biased region" description="Polar residues" evidence="2">
    <location>
        <begin position="704"/>
        <end position="714"/>
    </location>
</feature>
<sequence length="747" mass="84225">MATTTRTMKTRSMKQQQTASTENEIIDLMNRMAIAETRSAKKTQRAREKLVREMPQKLELGEAFEIHIRHRDENDVLYILTDGRVLYRDFSEERSILRPFLYQAAYHSLKSDGSIMQFFKDGQQEIQYLEENYSDVAWNKLIVCLQNFKKHLGISHYRWTQPKYGLMEYLSMMGVVYDHEVVSTPMETTPSKVSGSRSRKTDFLDEIDVALEPFTSSKQSSPTKSMLAIANLSPEKQKALALDIAKGQLIATVNNEPDEEETSSTDGHSSEDNSRNSKRNYSSKKLPPRDSDDDDSSDPEGSGSSNNSSSDSDNLSSESEVAPLKGPSSPRKAGGISKKEESQNAMTHSFNVMSSQSLIKGLQEQQPPLTDKASAQVWLEKAEMAKRMLSHVFVDDNAFVRGFLNGTKFDGSIGRQVQLILSQTKPGLNLWKSIKDFLKKTAESPFSDETRKNNFIKDFRLKTVNATEIGCEIDLAHITLNVTLSNKDKKQALYNGLSVEYQAQKSHRIMKAFTSLQNHKFKVVTKEGKSKKVIEKCKWNDKKVSFYDLIGYLDKTEGWGYDFALMNDHYLSGVSKTQDSTVQKERTQFPSKVESPFQQSRTSVQPTAPVQQQRRIIPRMPTPYHQTHIVQMGYGDPDALGVPPNIFETHLLSIAQTYYSIELEPYGYEPYTQAELESYVQSYVDNVKCYGCGEIGHFRRNCPNAQKNNNSPSGRSAYGQGIQPTGTTPHQRAGSNRVGTSSQGDVA</sequence>
<feature type="region of interest" description="Disordered" evidence="2">
    <location>
        <begin position="704"/>
        <end position="747"/>
    </location>
</feature>
<dbReference type="AlphaFoldDB" id="A0A1Y2AGH9"/>